<dbReference type="SUPFAM" id="SSF46767">
    <property type="entry name" value="Methylated DNA-protein cysteine methyltransferase, C-terminal domain"/>
    <property type="match status" value="1"/>
</dbReference>
<comment type="caution">
    <text evidence="3">The sequence shown here is derived from an EMBL/GenBank/DDBJ whole genome shotgun (WGS) entry which is preliminary data.</text>
</comment>
<proteinExistence type="predicted"/>
<dbReference type="InterPro" id="IPR036388">
    <property type="entry name" value="WH-like_DNA-bd_sf"/>
</dbReference>
<dbReference type="Proteomes" id="UP001549749">
    <property type="component" value="Unassembled WGS sequence"/>
</dbReference>
<sequence>MKQKITDTTAIYKGIFDMVRCIPKGRVTSYGAIAKAMGLKSGARMVGRAMGFVRGEKPPVPVQRVVNSSGHLSGDDGTRQKKLEAEGVQVKNGRVVAFNQLFWNPLDEIEF</sequence>
<evidence type="ECO:0000313" key="4">
    <source>
        <dbReference type="Proteomes" id="UP001549749"/>
    </source>
</evidence>
<evidence type="ECO:0000313" key="3">
    <source>
        <dbReference type="EMBL" id="MET6996733.1"/>
    </source>
</evidence>
<dbReference type="PANTHER" id="PTHR42942:SF1">
    <property type="entry name" value="ALKYLTRANSFERASE-LIKE PROTEIN 1"/>
    <property type="match status" value="1"/>
</dbReference>
<organism evidence="3 4">
    <name type="scientific">Chitinophaga defluvii</name>
    <dbReference type="NCBI Taxonomy" id="3163343"/>
    <lineage>
        <taxon>Bacteria</taxon>
        <taxon>Pseudomonadati</taxon>
        <taxon>Bacteroidota</taxon>
        <taxon>Chitinophagia</taxon>
        <taxon>Chitinophagales</taxon>
        <taxon>Chitinophagaceae</taxon>
        <taxon>Chitinophaga</taxon>
    </lineage>
</organism>
<keyword evidence="4" id="KW-1185">Reference proteome</keyword>
<accession>A0ABV2T146</accession>
<dbReference type="EMBL" id="JBEXAC010000001">
    <property type="protein sequence ID" value="MET6996733.1"/>
    <property type="molecule type" value="Genomic_DNA"/>
</dbReference>
<dbReference type="Pfam" id="PF01035">
    <property type="entry name" value="DNA_binding_1"/>
    <property type="match status" value="1"/>
</dbReference>
<dbReference type="PANTHER" id="PTHR42942">
    <property type="entry name" value="6-O-METHYLGUANINE DNA METHYLTRANSFERASE"/>
    <property type="match status" value="1"/>
</dbReference>
<dbReference type="Gene3D" id="1.10.10.10">
    <property type="entry name" value="Winged helix-like DNA-binding domain superfamily/Winged helix DNA-binding domain"/>
    <property type="match status" value="1"/>
</dbReference>
<name>A0ABV2T146_9BACT</name>
<evidence type="ECO:0000256" key="1">
    <source>
        <dbReference type="ARBA" id="ARBA00022763"/>
    </source>
</evidence>
<feature type="domain" description="Methylated-DNA-[protein]-cysteine S-methyltransferase DNA binding" evidence="2">
    <location>
        <begin position="12"/>
        <end position="87"/>
    </location>
</feature>
<evidence type="ECO:0000259" key="2">
    <source>
        <dbReference type="Pfam" id="PF01035"/>
    </source>
</evidence>
<dbReference type="RefSeq" id="WP_354659374.1">
    <property type="nucleotide sequence ID" value="NZ_JBEXAC010000001.1"/>
</dbReference>
<dbReference type="InterPro" id="IPR052520">
    <property type="entry name" value="ATL_DNA_repair"/>
</dbReference>
<dbReference type="InterPro" id="IPR036217">
    <property type="entry name" value="MethylDNA_cys_MeTrfase_DNAb"/>
</dbReference>
<keyword evidence="1" id="KW-0227">DNA damage</keyword>
<dbReference type="InterPro" id="IPR014048">
    <property type="entry name" value="MethylDNA_cys_MeTrfase_DNA-bd"/>
</dbReference>
<gene>
    <name evidence="3" type="ORF">ABR189_05120</name>
</gene>
<protein>
    <submittedName>
        <fullName evidence="3">MGMT family protein</fullName>
    </submittedName>
</protein>
<reference evidence="3 4" key="1">
    <citation type="submission" date="2024-06" db="EMBL/GenBank/DDBJ databases">
        <title>Chitinophaga defluvii sp. nov., isolated from municipal sewage.</title>
        <authorList>
            <person name="Zhang L."/>
        </authorList>
    </citation>
    <scope>NUCLEOTIDE SEQUENCE [LARGE SCALE GENOMIC DNA]</scope>
    <source>
        <strain evidence="3 4">H8</strain>
    </source>
</reference>